<evidence type="ECO:0000256" key="8">
    <source>
        <dbReference type="PROSITE-ProRule" id="PRU00071"/>
    </source>
</evidence>
<evidence type="ECO:0000313" key="13">
    <source>
        <dbReference type="Proteomes" id="UP001341840"/>
    </source>
</evidence>
<evidence type="ECO:0000256" key="9">
    <source>
        <dbReference type="RuleBase" id="RU369094"/>
    </source>
</evidence>
<comment type="caution">
    <text evidence="12">The sequence shown here is derived from an EMBL/GenBank/DDBJ whole genome shotgun (WGS) entry which is preliminary data.</text>
</comment>
<evidence type="ECO:0000256" key="2">
    <source>
        <dbReference type="ARBA" id="ARBA00022771"/>
    </source>
</evidence>
<keyword evidence="4 9" id="KW-0805">Transcription regulation</keyword>
<keyword evidence="13" id="KW-1185">Reference proteome</keyword>
<dbReference type="Proteomes" id="UP001341840">
    <property type="component" value="Unassembled WGS sequence"/>
</dbReference>
<proteinExistence type="predicted"/>
<dbReference type="InterPro" id="IPR045174">
    <property type="entry name" value="Dof"/>
</dbReference>
<dbReference type="PROSITE" id="PS01361">
    <property type="entry name" value="ZF_DOF_1"/>
    <property type="match status" value="1"/>
</dbReference>
<evidence type="ECO:0000256" key="5">
    <source>
        <dbReference type="ARBA" id="ARBA00023125"/>
    </source>
</evidence>
<keyword evidence="1 9" id="KW-0479">Metal-binding</keyword>
<dbReference type="Pfam" id="PF02701">
    <property type="entry name" value="Zn_ribbon_Dof"/>
    <property type="match status" value="1"/>
</dbReference>
<sequence>MAFSSLHVCMDSPDHWFQGTVHEEATGNGGMDSCCSPLSSGGGGDIIKCSTARPMMERRMRPPHDQALKCPRCDSTHTKFCYYNNYSLSQPRYFCKTCRRYWTKGGTLRNIPVGGGCRKNKKLSSSSNSKKNQHQSNNNNNNNNNDPNNHQPHSSSSSSALLLPSAFSDLQFSHLSNIILGGACNPNNGSSTFMESKYNVGMLENNVIRPIDFMESKLEGIIGGGSGIHGSRSFDFFGNNNNGSDDGSGSNNINMMMLGMAGNNNVGFGSNFHGLSCSPIASFGGMSLVNGGNNNSIMDSHQRSMMLTYDDDDDNNHTPIDVKPNPNKLLSLEWQQDHHHGCSDDAGKDSFGYLNSHGSWPGMINGYGSSTTNPLL</sequence>
<reference evidence="12 13" key="1">
    <citation type="journal article" date="2023" name="Plants (Basel)">
        <title>Bridging the Gap: Combining Genomics and Transcriptomics Approaches to Understand Stylosanthes scabra, an Orphan Legume from the Brazilian Caatinga.</title>
        <authorList>
            <person name="Ferreira-Neto J.R.C."/>
            <person name="da Silva M.D."/>
            <person name="Binneck E."/>
            <person name="de Melo N.F."/>
            <person name="da Silva R.H."/>
            <person name="de Melo A.L.T.M."/>
            <person name="Pandolfi V."/>
            <person name="Bustamante F.O."/>
            <person name="Brasileiro-Vidal A.C."/>
            <person name="Benko-Iseppon A.M."/>
        </authorList>
    </citation>
    <scope>NUCLEOTIDE SEQUENCE [LARGE SCALE GENOMIC DNA]</scope>
    <source>
        <tissue evidence="12">Leaves</tissue>
    </source>
</reference>
<feature type="domain" description="Dof-type" evidence="11">
    <location>
        <begin position="68"/>
        <end position="122"/>
    </location>
</feature>
<keyword evidence="5 8" id="KW-0238">DNA-binding</keyword>
<protein>
    <recommendedName>
        <fullName evidence="9">Dof zinc finger protein</fullName>
    </recommendedName>
</protein>
<evidence type="ECO:0000256" key="7">
    <source>
        <dbReference type="ARBA" id="ARBA00023242"/>
    </source>
</evidence>
<evidence type="ECO:0000256" key="1">
    <source>
        <dbReference type="ARBA" id="ARBA00022723"/>
    </source>
</evidence>
<keyword evidence="6 9" id="KW-0804">Transcription</keyword>
<dbReference type="PANTHER" id="PTHR31992:SF306">
    <property type="entry name" value="DOF ZINC FINGER PROTEIN DOF5.6"/>
    <property type="match status" value="1"/>
</dbReference>
<keyword evidence="3 9" id="KW-0862">Zinc</keyword>
<evidence type="ECO:0000256" key="10">
    <source>
        <dbReference type="SAM" id="MobiDB-lite"/>
    </source>
</evidence>
<keyword evidence="2 8" id="KW-0863">Zinc-finger</keyword>
<organism evidence="12 13">
    <name type="scientific">Stylosanthes scabra</name>
    <dbReference type="NCBI Taxonomy" id="79078"/>
    <lineage>
        <taxon>Eukaryota</taxon>
        <taxon>Viridiplantae</taxon>
        <taxon>Streptophyta</taxon>
        <taxon>Embryophyta</taxon>
        <taxon>Tracheophyta</taxon>
        <taxon>Spermatophyta</taxon>
        <taxon>Magnoliopsida</taxon>
        <taxon>eudicotyledons</taxon>
        <taxon>Gunneridae</taxon>
        <taxon>Pentapetalae</taxon>
        <taxon>rosids</taxon>
        <taxon>fabids</taxon>
        <taxon>Fabales</taxon>
        <taxon>Fabaceae</taxon>
        <taxon>Papilionoideae</taxon>
        <taxon>50 kb inversion clade</taxon>
        <taxon>dalbergioids sensu lato</taxon>
        <taxon>Dalbergieae</taxon>
        <taxon>Pterocarpus clade</taxon>
        <taxon>Stylosanthes</taxon>
    </lineage>
</organism>
<dbReference type="EMBL" id="JASCZI010181646">
    <property type="protein sequence ID" value="MED6185105.1"/>
    <property type="molecule type" value="Genomic_DNA"/>
</dbReference>
<keyword evidence="7 8" id="KW-0539">Nucleus</keyword>
<dbReference type="PANTHER" id="PTHR31992">
    <property type="entry name" value="DOF ZINC FINGER PROTEIN DOF1.4-RELATED"/>
    <property type="match status" value="1"/>
</dbReference>
<evidence type="ECO:0000256" key="3">
    <source>
        <dbReference type="ARBA" id="ARBA00022833"/>
    </source>
</evidence>
<feature type="region of interest" description="Disordered" evidence="10">
    <location>
        <begin position="116"/>
        <end position="159"/>
    </location>
</feature>
<comment type="subcellular location">
    <subcellularLocation>
        <location evidence="8 9">Nucleus</location>
    </subcellularLocation>
</comment>
<dbReference type="InterPro" id="IPR003851">
    <property type="entry name" value="Znf_Dof"/>
</dbReference>
<gene>
    <name evidence="12" type="ORF">PIB30_053793</name>
</gene>
<accession>A0ABU6WKL5</accession>
<evidence type="ECO:0000256" key="4">
    <source>
        <dbReference type="ARBA" id="ARBA00023015"/>
    </source>
</evidence>
<evidence type="ECO:0000313" key="12">
    <source>
        <dbReference type="EMBL" id="MED6185105.1"/>
    </source>
</evidence>
<dbReference type="PROSITE" id="PS50884">
    <property type="entry name" value="ZF_DOF_2"/>
    <property type="match status" value="1"/>
</dbReference>
<evidence type="ECO:0000256" key="6">
    <source>
        <dbReference type="ARBA" id="ARBA00023163"/>
    </source>
</evidence>
<name>A0ABU6WKL5_9FABA</name>
<feature type="compositionally biased region" description="Low complexity" evidence="10">
    <location>
        <begin position="123"/>
        <end position="159"/>
    </location>
</feature>
<evidence type="ECO:0000259" key="11">
    <source>
        <dbReference type="PROSITE" id="PS50884"/>
    </source>
</evidence>
<comment type="function">
    <text evidence="9">Transcription factor that binds specifically to a 5'-AA[AG]G-3' consensus core sequence.</text>
</comment>